<feature type="region of interest" description="Disordered" evidence="3">
    <location>
        <begin position="46"/>
        <end position="73"/>
    </location>
</feature>
<dbReference type="SUPFAM" id="SSF101473">
    <property type="entry name" value="DhaL-like"/>
    <property type="match status" value="1"/>
</dbReference>
<dbReference type="InterPro" id="IPR004007">
    <property type="entry name" value="DhaL_dom"/>
</dbReference>
<sequence>EAVALGAGAGTVLAHAGAAWSERAGGTSGALWGAALTSFGAVLGDHDGGTGGGGSGPAGRNGSTGGRDATDGARLTRAVRAAVDAVLRIGGARPGDKTLVDAAVPFADRLEAALPSAGFAAAWAQAARAASEAAEA</sequence>
<dbReference type="SMART" id="SM01120">
    <property type="entry name" value="Dak2"/>
    <property type="match status" value="1"/>
</dbReference>
<dbReference type="GO" id="GO:0004371">
    <property type="term" value="F:glycerone kinase activity"/>
    <property type="evidence" value="ECO:0007669"/>
    <property type="project" value="InterPro"/>
</dbReference>
<keyword evidence="1" id="KW-0808">Transferase</keyword>
<reference evidence="5 6" key="1">
    <citation type="submission" date="2013-12" db="EMBL/GenBank/DDBJ databases">
        <title>Annotated genome of Streptomyces scopuliridis.</title>
        <authorList>
            <person name="Olson J.B."/>
        </authorList>
    </citation>
    <scope>NUCLEOTIDE SEQUENCE [LARGE SCALE GENOMIC DNA]</scope>
    <source>
        <strain evidence="5 6">RB72</strain>
    </source>
</reference>
<feature type="non-terminal residue" evidence="5">
    <location>
        <position position="136"/>
    </location>
</feature>
<evidence type="ECO:0000256" key="2">
    <source>
        <dbReference type="ARBA" id="ARBA00022777"/>
    </source>
</evidence>
<proteinExistence type="predicted"/>
<comment type="caution">
    <text evidence="5">The sequence shown here is derived from an EMBL/GenBank/DDBJ whole genome shotgun (WGS) entry which is preliminary data.</text>
</comment>
<gene>
    <name evidence="5" type="ORF">Y717_03285</name>
</gene>
<accession>A0A2T7SQN5</accession>
<evidence type="ECO:0000256" key="1">
    <source>
        <dbReference type="ARBA" id="ARBA00022679"/>
    </source>
</evidence>
<dbReference type="PROSITE" id="PS51480">
    <property type="entry name" value="DHAL"/>
    <property type="match status" value="1"/>
</dbReference>
<dbReference type="Gene3D" id="1.25.40.340">
    <property type="match status" value="1"/>
</dbReference>
<dbReference type="PANTHER" id="PTHR28629:SF4">
    <property type="entry name" value="TRIOKINASE_FMN CYCLASE"/>
    <property type="match status" value="1"/>
</dbReference>
<organism evidence="5 6">
    <name type="scientific">Streptomyces scopuliridis RB72</name>
    <dbReference type="NCBI Taxonomy" id="1440053"/>
    <lineage>
        <taxon>Bacteria</taxon>
        <taxon>Bacillati</taxon>
        <taxon>Actinomycetota</taxon>
        <taxon>Actinomycetes</taxon>
        <taxon>Kitasatosporales</taxon>
        <taxon>Streptomycetaceae</taxon>
        <taxon>Streptomyces</taxon>
    </lineage>
</organism>
<protein>
    <recommendedName>
        <fullName evidence="4">DhaL domain-containing protein</fullName>
    </recommendedName>
</protein>
<evidence type="ECO:0000313" key="5">
    <source>
        <dbReference type="EMBL" id="PVE05143.1"/>
    </source>
</evidence>
<feature type="compositionally biased region" description="Gly residues" evidence="3">
    <location>
        <begin position="49"/>
        <end position="65"/>
    </location>
</feature>
<keyword evidence="2" id="KW-0418">Kinase</keyword>
<dbReference type="Proteomes" id="UP000245992">
    <property type="component" value="Unassembled WGS sequence"/>
</dbReference>
<dbReference type="PANTHER" id="PTHR28629">
    <property type="entry name" value="TRIOKINASE/FMN CYCLASE"/>
    <property type="match status" value="1"/>
</dbReference>
<name>A0A2T7SQN5_9ACTN</name>
<keyword evidence="6" id="KW-1185">Reference proteome</keyword>
<dbReference type="GO" id="GO:0019563">
    <property type="term" value="P:glycerol catabolic process"/>
    <property type="evidence" value="ECO:0007669"/>
    <property type="project" value="TreeGrafter"/>
</dbReference>
<evidence type="ECO:0000256" key="3">
    <source>
        <dbReference type="SAM" id="MobiDB-lite"/>
    </source>
</evidence>
<dbReference type="EMBL" id="AZSP01000346">
    <property type="protein sequence ID" value="PVE05143.1"/>
    <property type="molecule type" value="Genomic_DNA"/>
</dbReference>
<dbReference type="Pfam" id="PF02734">
    <property type="entry name" value="Dak2"/>
    <property type="match status" value="1"/>
</dbReference>
<feature type="domain" description="DhaL" evidence="4">
    <location>
        <begin position="1"/>
        <end position="136"/>
    </location>
</feature>
<feature type="non-terminal residue" evidence="5">
    <location>
        <position position="1"/>
    </location>
</feature>
<dbReference type="InterPro" id="IPR036117">
    <property type="entry name" value="DhaL_dom_sf"/>
</dbReference>
<dbReference type="InterPro" id="IPR050861">
    <property type="entry name" value="Dihydroxyacetone_Kinase"/>
</dbReference>
<dbReference type="RefSeq" id="WP_116641193.1">
    <property type="nucleotide sequence ID" value="NZ_AZSP01000346.1"/>
</dbReference>
<evidence type="ECO:0000259" key="4">
    <source>
        <dbReference type="PROSITE" id="PS51480"/>
    </source>
</evidence>
<evidence type="ECO:0000313" key="6">
    <source>
        <dbReference type="Proteomes" id="UP000245992"/>
    </source>
</evidence>
<dbReference type="AlphaFoldDB" id="A0A2T7SQN5"/>
<dbReference type="GO" id="GO:0005829">
    <property type="term" value="C:cytosol"/>
    <property type="evidence" value="ECO:0007669"/>
    <property type="project" value="TreeGrafter"/>
</dbReference>